<dbReference type="EMBL" id="JAVFJF020000012">
    <property type="protein sequence ID" value="MEJ8674646.1"/>
    <property type="molecule type" value="Genomic_DNA"/>
</dbReference>
<evidence type="ECO:0000256" key="6">
    <source>
        <dbReference type="ARBA" id="ARBA00023136"/>
    </source>
</evidence>
<protein>
    <recommendedName>
        <fullName evidence="7">Protein MgtC</fullName>
    </recommendedName>
</protein>
<dbReference type="PANTHER" id="PTHR33778:SF1">
    <property type="entry name" value="MAGNESIUM TRANSPORTER YHID-RELATED"/>
    <property type="match status" value="1"/>
</dbReference>
<keyword evidence="4 7" id="KW-0812">Transmembrane</keyword>
<dbReference type="PANTHER" id="PTHR33778">
    <property type="entry name" value="PROTEIN MGTC"/>
    <property type="match status" value="1"/>
</dbReference>
<evidence type="ECO:0000313" key="10">
    <source>
        <dbReference type="Proteomes" id="UP001224516"/>
    </source>
</evidence>
<dbReference type="PRINTS" id="PR01837">
    <property type="entry name" value="MGTCSAPBPROT"/>
</dbReference>
<feature type="transmembrane region" description="Helical" evidence="7">
    <location>
        <begin position="22"/>
        <end position="44"/>
    </location>
</feature>
<proteinExistence type="inferred from homology"/>
<reference evidence="9 10" key="1">
    <citation type="submission" date="2023-12" db="EMBL/GenBank/DDBJ databases">
        <title>Evaluation and characterization of a potential secondary metabolite violacein from indigenous Chromobacterium amazonense SAM215.</title>
        <authorList>
            <person name="Tarafdar M.R."/>
            <person name="Abedin S.M."/>
            <person name="Atiqua A."/>
            <person name="Saha A."/>
            <person name="Khan S.N."/>
        </authorList>
    </citation>
    <scope>NUCLEOTIDE SEQUENCE [LARGE SCALE GENOMIC DNA]</scope>
    <source>
        <strain evidence="9 10">SAM215</strain>
    </source>
</reference>
<accession>A0ABU8V0H2</accession>
<keyword evidence="7" id="KW-0997">Cell inner membrane</keyword>
<evidence type="ECO:0000313" key="9">
    <source>
        <dbReference type="EMBL" id="MEJ8674646.1"/>
    </source>
</evidence>
<dbReference type="InterPro" id="IPR003416">
    <property type="entry name" value="MgtC/SapB/SrpB/YhiD_fam"/>
</dbReference>
<evidence type="ECO:0000256" key="3">
    <source>
        <dbReference type="ARBA" id="ARBA00022475"/>
    </source>
</evidence>
<name>A0ABU8V0H2_9NEIS</name>
<evidence type="ECO:0000256" key="2">
    <source>
        <dbReference type="ARBA" id="ARBA00009298"/>
    </source>
</evidence>
<dbReference type="InterPro" id="IPR049177">
    <property type="entry name" value="MgtC_SapB_SrpB_YhiD_N"/>
</dbReference>
<evidence type="ECO:0000256" key="5">
    <source>
        <dbReference type="ARBA" id="ARBA00022989"/>
    </source>
</evidence>
<feature type="transmembrane region" description="Helical" evidence="7">
    <location>
        <begin position="91"/>
        <end position="110"/>
    </location>
</feature>
<gene>
    <name evidence="9" type="ORF">QCL97_007915</name>
</gene>
<evidence type="ECO:0000256" key="7">
    <source>
        <dbReference type="RuleBase" id="RU365041"/>
    </source>
</evidence>
<dbReference type="Pfam" id="PF02308">
    <property type="entry name" value="MgtC"/>
    <property type="match status" value="1"/>
</dbReference>
<sequence length="253" mass="27691">MEAWMEWSWSQLSDLYWSASKWQINLLVIGNLLGGLCLGSLLGYERWYNGRAAGMRTYGLVCMASAAAITIIGYSGYWYGGASPDAVHPDMTRVAQGVLTGIGFLGAGMIMKEGLSISGLTSAASVWMSSVIGILIGVGFYAAAIALTVLCMVFVTVVNRIESMLPRRVSLFVNVKLIPQHNWTVDSLARRLSPFGLKLHQESISIQADASGTRWSFMISAQDRRTFFSVVDLARDIMAADHIQELDIQPARN</sequence>
<feature type="transmembrane region" description="Helical" evidence="7">
    <location>
        <begin position="142"/>
        <end position="161"/>
    </location>
</feature>
<evidence type="ECO:0000259" key="8">
    <source>
        <dbReference type="Pfam" id="PF02308"/>
    </source>
</evidence>
<dbReference type="RefSeq" id="WP_200886206.1">
    <property type="nucleotide sequence ID" value="NZ_JAFCYX010000001.1"/>
</dbReference>
<comment type="caution">
    <text evidence="9">The sequence shown here is derived from an EMBL/GenBank/DDBJ whole genome shotgun (WGS) entry which is preliminary data.</text>
</comment>
<organism evidence="9 10">
    <name type="scientific">Chromobacterium amazonense</name>
    <dbReference type="NCBI Taxonomy" id="1382803"/>
    <lineage>
        <taxon>Bacteria</taxon>
        <taxon>Pseudomonadati</taxon>
        <taxon>Pseudomonadota</taxon>
        <taxon>Betaproteobacteria</taxon>
        <taxon>Neisseriales</taxon>
        <taxon>Chromobacteriaceae</taxon>
        <taxon>Chromobacterium</taxon>
    </lineage>
</organism>
<comment type="subcellular location">
    <subcellularLocation>
        <location evidence="7">Cell inner membrane</location>
        <topology evidence="7">Multi-pass membrane protein</topology>
    </subcellularLocation>
    <subcellularLocation>
        <location evidence="1">Cell membrane</location>
        <topology evidence="1">Multi-pass membrane protein</topology>
    </subcellularLocation>
</comment>
<dbReference type="Proteomes" id="UP001224516">
    <property type="component" value="Unassembled WGS sequence"/>
</dbReference>
<evidence type="ECO:0000256" key="4">
    <source>
        <dbReference type="ARBA" id="ARBA00022692"/>
    </source>
</evidence>
<keyword evidence="6 7" id="KW-0472">Membrane</keyword>
<keyword evidence="10" id="KW-1185">Reference proteome</keyword>
<feature type="transmembrane region" description="Helical" evidence="7">
    <location>
        <begin position="56"/>
        <end position="79"/>
    </location>
</feature>
<keyword evidence="5 7" id="KW-1133">Transmembrane helix</keyword>
<feature type="domain" description="MgtC/SapB/SrpB/YhiD N-terminal" evidence="8">
    <location>
        <begin position="34"/>
        <end position="163"/>
    </location>
</feature>
<comment type="similarity">
    <text evidence="2 7">Belongs to the MgtC/SapB family.</text>
</comment>
<keyword evidence="3" id="KW-1003">Cell membrane</keyword>
<evidence type="ECO:0000256" key="1">
    <source>
        <dbReference type="ARBA" id="ARBA00004651"/>
    </source>
</evidence>